<dbReference type="Proteomes" id="UP000437562">
    <property type="component" value="Unassembled WGS sequence"/>
</dbReference>
<evidence type="ECO:0000313" key="2">
    <source>
        <dbReference type="EMBL" id="VXB45831.1"/>
    </source>
</evidence>
<accession>A0A653QVZ2</accession>
<gene>
    <name evidence="2" type="ORF">BACI71_110524</name>
</gene>
<proteinExistence type="predicted"/>
<keyword evidence="1" id="KW-0812">Transmembrane</keyword>
<evidence type="ECO:0000256" key="1">
    <source>
        <dbReference type="SAM" id="Phobius"/>
    </source>
</evidence>
<dbReference type="EMBL" id="CABWMC010000003">
    <property type="protein sequence ID" value="VXB45831.1"/>
    <property type="molecule type" value="Genomic_DNA"/>
</dbReference>
<keyword evidence="1" id="KW-0472">Membrane</keyword>
<keyword evidence="1" id="KW-1133">Transmembrane helix</keyword>
<dbReference type="AlphaFoldDB" id="A0A653QVZ2"/>
<feature type="transmembrane region" description="Helical" evidence="1">
    <location>
        <begin position="20"/>
        <end position="37"/>
    </location>
</feature>
<sequence>MIMRTFFGNVQIELLFYNYYKVESSLLILLKLLYYIWRINKK</sequence>
<organism evidence="2 3">
    <name type="scientific">Bacillus mycoides</name>
    <dbReference type="NCBI Taxonomy" id="1405"/>
    <lineage>
        <taxon>Bacteria</taxon>
        <taxon>Bacillati</taxon>
        <taxon>Bacillota</taxon>
        <taxon>Bacilli</taxon>
        <taxon>Bacillales</taxon>
        <taxon>Bacillaceae</taxon>
        <taxon>Bacillus</taxon>
        <taxon>Bacillus cereus group</taxon>
    </lineage>
</organism>
<protein>
    <submittedName>
        <fullName evidence="2">Uncharacterized protein</fullName>
    </submittedName>
</protein>
<name>A0A653QVZ2_BACMY</name>
<evidence type="ECO:0000313" key="3">
    <source>
        <dbReference type="Proteomes" id="UP000437562"/>
    </source>
</evidence>
<reference evidence="2 3" key="1">
    <citation type="submission" date="2019-10" db="EMBL/GenBank/DDBJ databases">
        <authorList>
            <person name="Karimi E."/>
        </authorList>
    </citation>
    <scope>NUCLEOTIDE SEQUENCE [LARGE SCALE GENOMIC DNA]</scope>
    <source>
        <strain evidence="2">Bacillus sp. 71</strain>
    </source>
</reference>